<proteinExistence type="predicted"/>
<dbReference type="RefSeq" id="XP_011133561.1">
    <property type="nucleotide sequence ID" value="XM_011135259.1"/>
</dbReference>
<comment type="caution">
    <text evidence="2">The sequence shown here is derived from an EMBL/GenBank/DDBJ whole genome shotgun (WGS) entry which is preliminary data.</text>
</comment>
<dbReference type="EMBL" id="AFNH02001391">
    <property type="protein sequence ID" value="EZG43182.1"/>
    <property type="molecule type" value="Genomic_DNA"/>
</dbReference>
<protein>
    <submittedName>
        <fullName evidence="2">Uncharacterized protein</fullName>
    </submittedName>
</protein>
<feature type="compositionally biased region" description="Low complexity" evidence="1">
    <location>
        <begin position="430"/>
        <end position="443"/>
    </location>
</feature>
<name>A0A023AX59_GRENI</name>
<evidence type="ECO:0000256" key="1">
    <source>
        <dbReference type="SAM" id="MobiDB-lite"/>
    </source>
</evidence>
<organism evidence="2 3">
    <name type="scientific">Gregarina niphandrodes</name>
    <name type="common">Septate eugregarine</name>
    <dbReference type="NCBI Taxonomy" id="110365"/>
    <lineage>
        <taxon>Eukaryota</taxon>
        <taxon>Sar</taxon>
        <taxon>Alveolata</taxon>
        <taxon>Apicomplexa</taxon>
        <taxon>Conoidasida</taxon>
        <taxon>Gregarinasina</taxon>
        <taxon>Eugregarinorida</taxon>
        <taxon>Gregarinidae</taxon>
        <taxon>Gregarina</taxon>
    </lineage>
</organism>
<dbReference type="AlphaFoldDB" id="A0A023AX59"/>
<dbReference type="Proteomes" id="UP000019763">
    <property type="component" value="Unassembled WGS sequence"/>
</dbReference>
<keyword evidence="3" id="KW-1185">Reference proteome</keyword>
<dbReference type="GeneID" id="22916133"/>
<dbReference type="VEuPathDB" id="CryptoDB:GNI_183710"/>
<evidence type="ECO:0000313" key="3">
    <source>
        <dbReference type="Proteomes" id="UP000019763"/>
    </source>
</evidence>
<feature type="region of interest" description="Disordered" evidence="1">
    <location>
        <begin position="423"/>
        <end position="463"/>
    </location>
</feature>
<sequence>MLVKGGTERGSNKAAYRGNVIRALTSLAVMAKTFRNEDNALTEIEKLLSGDEWVRVKCIREKDLSECQLIYVELGTIISLFVTSPFGDVSEKAQETVSRLLQGVGGRRLRNHWIAGCLLQRAGVSTKKLIDFIVDTLGYIPAARTTAFEFLTKRDVPYSRYVLRPTTTDRKKMLLAREKLLPMTKITARDFAKRIYPVTNIATSAIKYIATKPRNSPPPAMPVGVYYPRCSAVDVDSAAFESVREKLSGDYQKEILSGRRVPQYRFDVCSLDYVEFGALLENYTQHAFGAVGSEIFRKIADLMEERYSSWRVRAWVSGCLLQDAEKPIPWLLDLCLQDLNYVPPTSWRLECLKARNELYKWRNRLKPANPKMRFYELVGGLNEKISIPEFKRLAAMSGKKQKEFLCEKYHSYSKSTRALGCTPPAATKLAPSPSAPSQPAQIPKQEKPAGNSSSRTVEPSGPAATLSPAMMYCHPNDLIEFLDRVESNIQDPLMRV</sequence>
<gene>
    <name evidence="2" type="ORF">GNI_183710</name>
</gene>
<accession>A0A023AX59</accession>
<reference evidence="2" key="1">
    <citation type="submission" date="2013-12" db="EMBL/GenBank/DDBJ databases">
        <authorList>
            <person name="Omoto C.K."/>
            <person name="Sibley D."/>
            <person name="Venepally P."/>
            <person name="Hadjithomas M."/>
            <person name="Karamycheva S."/>
            <person name="Brunk B."/>
            <person name="Roos D."/>
            <person name="Caler E."/>
            <person name="Lorenzi H."/>
        </authorList>
    </citation>
    <scope>NUCLEOTIDE SEQUENCE</scope>
</reference>
<evidence type="ECO:0000313" key="2">
    <source>
        <dbReference type="EMBL" id="EZG43182.1"/>
    </source>
</evidence>